<dbReference type="AlphaFoldDB" id="A0A0D2GDH7"/>
<dbReference type="GO" id="GO:0002100">
    <property type="term" value="P:tRNA wobble adenosine to inosine editing"/>
    <property type="evidence" value="ECO:0007669"/>
    <property type="project" value="InterPro"/>
</dbReference>
<evidence type="ECO:0000259" key="2">
    <source>
        <dbReference type="PROSITE" id="PS50141"/>
    </source>
</evidence>
<dbReference type="HOGENOM" id="CLU_005382_2_1_1"/>
<protein>
    <recommendedName>
        <fullName evidence="2">A to I editase domain-containing protein</fullName>
    </recommendedName>
</protein>
<dbReference type="PROSITE" id="PS50141">
    <property type="entry name" value="A_DEAMIN_EDITASE"/>
    <property type="match status" value="1"/>
</dbReference>
<evidence type="ECO:0000256" key="1">
    <source>
        <dbReference type="SAM" id="MobiDB-lite"/>
    </source>
</evidence>
<keyword evidence="4" id="KW-1185">Reference proteome</keyword>
<gene>
    <name evidence="3" type="ORF">Z519_03506</name>
</gene>
<accession>A0A0D2GDH7</accession>
<feature type="region of interest" description="Disordered" evidence="1">
    <location>
        <begin position="421"/>
        <end position="464"/>
    </location>
</feature>
<name>A0A0D2GDH7_CLAB1</name>
<dbReference type="InterPro" id="IPR002466">
    <property type="entry name" value="A_deamin"/>
</dbReference>
<dbReference type="VEuPathDB" id="FungiDB:Z519_03506"/>
<dbReference type="GO" id="GO:0003723">
    <property type="term" value="F:RNA binding"/>
    <property type="evidence" value="ECO:0007669"/>
    <property type="project" value="InterPro"/>
</dbReference>
<reference evidence="3" key="1">
    <citation type="submission" date="2015-01" db="EMBL/GenBank/DDBJ databases">
        <title>The Genome Sequence of Cladophialophora bantiana CBS 173.52.</title>
        <authorList>
            <consortium name="The Broad Institute Genomics Platform"/>
            <person name="Cuomo C."/>
            <person name="de Hoog S."/>
            <person name="Gorbushina A."/>
            <person name="Stielow B."/>
            <person name="Teixiera M."/>
            <person name="Abouelleil A."/>
            <person name="Chapman S.B."/>
            <person name="Priest M."/>
            <person name="Young S.K."/>
            <person name="Wortman J."/>
            <person name="Nusbaum C."/>
            <person name="Birren B."/>
        </authorList>
    </citation>
    <scope>NUCLEOTIDE SEQUENCE [LARGE SCALE GENOMIC DNA]</scope>
    <source>
        <strain evidence="3">CBS 173.52</strain>
    </source>
</reference>
<dbReference type="GO" id="GO:0043829">
    <property type="term" value="F:tRNA-specific adenosine-37 deaminase activity"/>
    <property type="evidence" value="ECO:0007669"/>
    <property type="project" value="TreeGrafter"/>
</dbReference>
<dbReference type="PANTHER" id="PTHR47803:SF1">
    <property type="entry name" value="TRNA-SPECIFIC ADENOSINE DEAMINASE 1"/>
    <property type="match status" value="1"/>
</dbReference>
<feature type="domain" description="A to I editase" evidence="2">
    <location>
        <begin position="56"/>
        <end position="344"/>
    </location>
</feature>
<dbReference type="Proteomes" id="UP000053789">
    <property type="component" value="Unassembled WGS sequence"/>
</dbReference>
<evidence type="ECO:0000313" key="3">
    <source>
        <dbReference type="EMBL" id="KIW96437.1"/>
    </source>
</evidence>
<dbReference type="GeneID" id="27696434"/>
<evidence type="ECO:0000313" key="4">
    <source>
        <dbReference type="Proteomes" id="UP000053789"/>
    </source>
</evidence>
<feature type="compositionally biased region" description="Polar residues" evidence="1">
    <location>
        <begin position="426"/>
        <end position="440"/>
    </location>
</feature>
<dbReference type="PANTHER" id="PTHR47803">
    <property type="entry name" value="TRNA-SPECIFIC ADENOSINE DEAMINASE 1"/>
    <property type="match status" value="1"/>
</dbReference>
<proteinExistence type="predicted"/>
<dbReference type="OrthoDB" id="10268011at2759"/>
<dbReference type="Pfam" id="PF02137">
    <property type="entry name" value="A_deamin"/>
    <property type="match status" value="1"/>
</dbReference>
<organism evidence="3 4">
    <name type="scientific">Cladophialophora bantiana (strain ATCC 10958 / CBS 173.52 / CDC B-1940 / NIH 8579)</name>
    <name type="common">Xylohypha bantiana</name>
    <dbReference type="NCBI Taxonomy" id="1442370"/>
    <lineage>
        <taxon>Eukaryota</taxon>
        <taxon>Fungi</taxon>
        <taxon>Dikarya</taxon>
        <taxon>Ascomycota</taxon>
        <taxon>Pezizomycotina</taxon>
        <taxon>Eurotiomycetes</taxon>
        <taxon>Chaetothyriomycetidae</taxon>
        <taxon>Chaetothyriales</taxon>
        <taxon>Herpotrichiellaceae</taxon>
        <taxon>Cladophialophora</taxon>
    </lineage>
</organism>
<sequence>MNPLAERVAHLALSTFNSLPQKCKPRTLSDDKTEWTPMSAVVLEEEGRHPRLTCVSLATGTKCLSATALPRCQGLVVHDSHAEILALRGFNHWILSELEIILQDPAHQSPYLEFSLQDDAGMVQNCPFRLKDNVIIHFFTTVAPCGDASMEILMDSFPSGDATPWPVDSNTTTLLQGRGYFSQLGHVRRKPARADAEPSGSKSCSDKLAVKQFTSILSFPADLLIERTPNAYIKSIVVYADQYNPTGYQRAFGPEGRLSALKATGFFFAIEPLPVDFPRFAFERRLQTSVDSKQSKSKTSNVAAVWVQGAGTKGPDVVEVLINGVKQGYKQWDERSAKASVVSRRELWAFGLKIINLLERLDIANNPSNIPGRGYSSWLGMLQRALSASTYEEAESSNLRKSYKERKMCVTRVLDNWPKNAGDSDWSCTQPTPQIHTLSGSERLAENTRSLFNGEGSGPLPQQS</sequence>
<dbReference type="EMBL" id="KN846983">
    <property type="protein sequence ID" value="KIW96437.1"/>
    <property type="molecule type" value="Genomic_DNA"/>
</dbReference>
<dbReference type="RefSeq" id="XP_016623106.1">
    <property type="nucleotide sequence ID" value="XM_016761256.1"/>
</dbReference>
<dbReference type="SMART" id="SM00552">
    <property type="entry name" value="ADEAMc"/>
    <property type="match status" value="1"/>
</dbReference>
<dbReference type="InterPro" id="IPR042935">
    <property type="entry name" value="Tad1"/>
</dbReference>